<dbReference type="EMBL" id="FNBW01000038">
    <property type="protein sequence ID" value="SDG61907.1"/>
    <property type="molecule type" value="Genomic_DNA"/>
</dbReference>
<keyword evidence="2" id="KW-1185">Reference proteome</keyword>
<accession>A0A8G2BMX6</accession>
<protein>
    <submittedName>
        <fullName evidence="1">Uncharacterized protein</fullName>
    </submittedName>
</protein>
<sequence>MVFQRCQTQWTYAGDPPAHTGLRMEAVTACLDALGVPQERRSDLLGRIQIIEMKALEVLGRIRMSDLARIRRQQPQSARSR</sequence>
<comment type="caution">
    <text evidence="1">The sequence shown here is derived from an EMBL/GenBank/DDBJ whole genome shotgun (WGS) entry which is preliminary data.</text>
</comment>
<gene>
    <name evidence="1" type="ORF">SAMN05660686_05041</name>
</gene>
<organism evidence="1 2">
    <name type="scientific">Thalassobaculum litoreum DSM 18839</name>
    <dbReference type="NCBI Taxonomy" id="1123362"/>
    <lineage>
        <taxon>Bacteria</taxon>
        <taxon>Pseudomonadati</taxon>
        <taxon>Pseudomonadota</taxon>
        <taxon>Alphaproteobacteria</taxon>
        <taxon>Rhodospirillales</taxon>
        <taxon>Thalassobaculaceae</taxon>
        <taxon>Thalassobaculum</taxon>
    </lineage>
</organism>
<proteinExistence type="predicted"/>
<dbReference type="InterPro" id="IPR014915">
    <property type="entry name" value="Phage_TLS_TfmB"/>
</dbReference>
<dbReference type="Pfam" id="PF08809">
    <property type="entry name" value="DUF1799"/>
    <property type="match status" value="1"/>
</dbReference>
<evidence type="ECO:0000313" key="1">
    <source>
        <dbReference type="EMBL" id="SDG61907.1"/>
    </source>
</evidence>
<reference evidence="1 2" key="1">
    <citation type="submission" date="2016-10" db="EMBL/GenBank/DDBJ databases">
        <authorList>
            <person name="Varghese N."/>
            <person name="Submissions S."/>
        </authorList>
    </citation>
    <scope>NUCLEOTIDE SEQUENCE [LARGE SCALE GENOMIC DNA]</scope>
    <source>
        <strain evidence="1 2">DSM 18839</strain>
    </source>
</reference>
<evidence type="ECO:0000313" key="2">
    <source>
        <dbReference type="Proteomes" id="UP000198615"/>
    </source>
</evidence>
<name>A0A8G2BMX6_9PROT</name>
<dbReference type="AlphaFoldDB" id="A0A8G2BMX6"/>
<dbReference type="Proteomes" id="UP000198615">
    <property type="component" value="Unassembled WGS sequence"/>
</dbReference>